<dbReference type="GO" id="GO:0005525">
    <property type="term" value="F:GTP binding"/>
    <property type="evidence" value="ECO:0007669"/>
    <property type="project" value="UniProtKB-KW"/>
</dbReference>
<reference evidence="11 12" key="1">
    <citation type="submission" date="2019-03" db="EMBL/GenBank/DDBJ databases">
        <title>Sequencing 23 genomes of Wallemia ichthyophaga.</title>
        <authorList>
            <person name="Gostincar C."/>
        </authorList>
    </citation>
    <scope>NUCLEOTIDE SEQUENCE [LARGE SCALE GENOMIC DNA]</scope>
    <source>
        <strain evidence="11 12">EXF-5753</strain>
    </source>
</reference>
<dbReference type="GO" id="GO:0030245">
    <property type="term" value="P:cellulose catabolic process"/>
    <property type="evidence" value="ECO:0007669"/>
    <property type="project" value="UniProtKB-UniRule"/>
</dbReference>
<keyword evidence="4" id="KW-0648">Protein biosynthesis</keyword>
<feature type="region of interest" description="Disordered" evidence="7">
    <location>
        <begin position="1845"/>
        <end position="1866"/>
    </location>
</feature>
<dbReference type="EMBL" id="SPNW01000006">
    <property type="protein sequence ID" value="TIA92509.1"/>
    <property type="molecule type" value="Genomic_DNA"/>
</dbReference>
<comment type="subcellular location">
    <subcellularLocation>
        <location evidence="6">Secreted</location>
    </subcellularLocation>
</comment>
<dbReference type="Gene3D" id="2.70.50.70">
    <property type="match status" value="1"/>
</dbReference>
<feature type="region of interest" description="Disordered" evidence="7">
    <location>
        <begin position="1674"/>
        <end position="1698"/>
    </location>
</feature>
<dbReference type="CDD" id="cd21175">
    <property type="entry name" value="LPMO_AA9"/>
    <property type="match status" value="1"/>
</dbReference>
<keyword evidence="6" id="KW-0964">Secreted</keyword>
<dbReference type="SUPFAM" id="SSF81383">
    <property type="entry name" value="F-box domain"/>
    <property type="match status" value="1"/>
</dbReference>
<dbReference type="PANTHER" id="PTHR21575:SF12">
    <property type="entry name" value="PROTEIN HID1"/>
    <property type="match status" value="1"/>
</dbReference>
<dbReference type="Pfam" id="PF02020">
    <property type="entry name" value="W2"/>
    <property type="match status" value="1"/>
</dbReference>
<dbReference type="InterPro" id="IPR036047">
    <property type="entry name" value="F-box-like_dom_sf"/>
</dbReference>
<dbReference type="Pfam" id="PF24681">
    <property type="entry name" value="Kelch_KLHDC2_KLHL20_DRC7"/>
    <property type="match status" value="1"/>
</dbReference>
<sequence>MINFLALSSLLSLISAHGIVKQVILNGQTYDGPYPNYGEESEYKAQGPIRQVRDLDPIRDIYSPDMSCGRQSIPSEFSADVGAGTDIEFVWNGGDDGYPWPHSVGPLVTYMGNCYDDCNNVDPTTVDFFKIAEDDKRQDGAWEQSTLVDFNTAKARIPWDIAPGNYIIRHEIIALHQADQVGGCEFYPSCTNVVVQGEGNAYPGDTTRFPGAYNAEEPGIYTPQLYNSQEGITDYQQPGPALHAQRTFSSAFCFALNATSSSSRSFLSFFGALSGLAFPAALPDITSNSKLEFRLSGTGINRIKLESVPLDDAAYWHNFINLIENDDDLNSLLSVNDIRACRADNIHTLILFLASNLSTLMDSAHIDTSKVINIHRILSRLIPIYYELGHYNALKSHDEFRSLLLRSIDSLFIVRDTFSLSIWTKGVGMSTDTPSDNTLNTQRSIILSSILALLSPPLYSSPEAILDLHQDLMTYLSGLDRKIVLTLLSSLLNTSLSTKQLNYLPLTPVQSKVALLSMDLLLLVINSPASPFAKSLSKLHRSVDFEFILLRSLAIVDESSAPNYSLKAISKSHYVQNPNTLQIWLFLWRLIDLNPKFRLYLAQSNHYLSIATRLLTAINAQSRNQSLLRLLASILHSLSFDTNFGLALDNPISLQDGNHNMCDYLVNTIFRLVTTSIHPATYDSLLAALANLGAYLRHISQLSAVRLMSIYRALATPQFLFAHKSNPRYLFYILETLNGVIHHQLNANPALIYAVLLSNDSFQSLATLTLHKGLKVMQGSRTPSIDHNPTTSTPTNVTYPPQIQGENKLSEKAKGKQAEHHSRSMDSTRSHDHPSSSVGDVPNMICGFNTMKINETQFEPTEEWVRSWVVKLPLDSILLASTELLPIIRKESVKSTILSELRGVDISQQLGTHTKMLDSYQWSHALLIWRLITIWSDVYINAISNWSLTSVKLFGVTYQNGLRQELNNKVNRVADNVGITRFLPFNMGVGGRQRSGYEAAMASLLRLNDNVYYEILSNLRSVDLVKLSMSCRSFNNIVKRHLSFVGAHWDQFDVQRAPGFPPPSRLQPTVHSKADDDFNHEVEEQLPEIFPPAFGHHAATQIRNYLYLPYLSVNPSVYVLNLTTRLWERHFLKIANSKYSPNQSFQWQPLMAPVTSYNDELYLFGGTHHPMLSSDHPTHATSSIDERSTGILSDSLYKINIENWTIIELGNSKHPEAYLNSFSKRPRNRNSHSSESYEESTWPAARRGHSMACIRDSIVVFGGICENSIGDNDVFVYDIKQDRWKQPEIKGIAPDVRFGHSQTVVGDEIFYFGGAQVDDPVNVIFDDLHKLTYNAIEDCFYWSNFRSPEVYSQARFQKLKAKRHIQQSRDEGMQIDTSSQSNRRYTGTSSEDSTEEFVTTTGQPPRERLEATMILVGSHKLAIFAGVTIVPASHDYETYDEYCVGVNFERGLSSHNHAQAYNTAAIDVFDFRHNHWTRIGVTGSGSAINTFIVESCCAYIAPPGMDAEHYVQQASEKEAWQYIVVGHRLHWIDFQVNKCSSGSDTEGSDLLVDRVDDALLRFKGENKKGVKQPKSSATASANADASNSEFVLDINKIISESSSSNDEGGNGTNYNAIYGPTAGHVKATAVGTVQKSPSAFKKTGSMMIKKKGDVKGSWMTFYSRDNQLILASTTARTRNKGGDESQSPDDSPMTTSSESINVVNEEPDEINNSFGPSYLRDTGGHAKKGKESFYLSTVGFVKSLSFNSTVMGKSNNSAILSVDKDALARKRREKSKQVDELVFDEDKRREYLTGFRKRKQKRLNDRREKAKARDSEAKKQETKELRAHRKQEAQNNYELYESQWKAQEEAEAGEKPEKEHKEDYEDDKTYAQVSVVEDFSLYKMPQLVIKIEGKGNGIKTVIPNMSDIAKALARPPNYPTKFFGFELGAQTTLDEKNDRYIVNGSHQVDRLREVLDSFIAKYVLCGSCKNPETDLQMSKNDDIIKDCKACGKRSGVDKVHKLTTYIQKNPPPKKKKGQGAHAEAANKATEEVEQMENDTQAQDELTARINAEAKDVPVAGKTADNEWSVDTSEAAVQARVNQLSEGVTTILGQDGGNSDDEGNDAPESQLALWIEEKHAEDQAIKPVDILNKSKDLGIEQKHKSVQVIVQSALTENALKELDGIIPVLAKMCKDGSEKHQKSLLGGLERLVGLNYPELLPQLPKLLMKVYQADLIEEEVVQHWGTHVSKKYVDKDVSKKVRQSAKPFLKWLEEAESEEESE</sequence>
<comment type="caution">
    <text evidence="11">The sequence shown here is derived from an EMBL/GenBank/DDBJ whole genome shotgun (WGS) entry which is preliminary data.</text>
</comment>
<keyword evidence="2" id="KW-0396">Initiation factor</keyword>
<feature type="region of interest" description="Disordered" evidence="7">
    <location>
        <begin position="779"/>
        <end position="839"/>
    </location>
</feature>
<dbReference type="CDD" id="cd11561">
    <property type="entry name" value="W2_eIF5"/>
    <property type="match status" value="1"/>
</dbReference>
<dbReference type="CDD" id="cd09917">
    <property type="entry name" value="F-box_SF"/>
    <property type="match status" value="1"/>
</dbReference>
<feature type="chain" id="PRO_5021012361" description="AA9 family lytic polysaccharide monooxygenase" evidence="8">
    <location>
        <begin position="17"/>
        <end position="2261"/>
    </location>
</feature>
<dbReference type="InterPro" id="IPR016190">
    <property type="entry name" value="Transl_init_fac_IF2/IF5_Zn-bd"/>
</dbReference>
<keyword evidence="3" id="KW-0547">Nucleotide-binding</keyword>
<dbReference type="SUPFAM" id="SSF100966">
    <property type="entry name" value="Translation initiation factor 2 beta, aIF2beta, N-terminal domain"/>
    <property type="match status" value="1"/>
</dbReference>
<keyword evidence="6" id="KW-0136">Cellulose degradation</keyword>
<dbReference type="GO" id="GO:0008810">
    <property type="term" value="F:cellulase activity"/>
    <property type="evidence" value="ECO:0007669"/>
    <property type="project" value="UniProtKB-UniRule"/>
</dbReference>
<comment type="similarity">
    <text evidence="1">Belongs to the eIF-2-beta/eIF-5 family.</text>
</comment>
<dbReference type="InterPro" id="IPR001810">
    <property type="entry name" value="F-box_dom"/>
</dbReference>
<evidence type="ECO:0000313" key="11">
    <source>
        <dbReference type="EMBL" id="TIA92509.1"/>
    </source>
</evidence>
<dbReference type="InterPro" id="IPR016189">
    <property type="entry name" value="Transl_init_fac_IF2/IF5_N"/>
</dbReference>
<dbReference type="FunFam" id="3.30.30.170:FF:000002">
    <property type="entry name" value="Eukaryotic translation initiation factor 5"/>
    <property type="match status" value="1"/>
</dbReference>
<feature type="region of interest" description="Disordered" evidence="7">
    <location>
        <begin position="1797"/>
        <end position="1829"/>
    </location>
</feature>
<evidence type="ECO:0000259" key="10">
    <source>
        <dbReference type="PROSITE" id="PS51363"/>
    </source>
</evidence>
<evidence type="ECO:0000313" key="12">
    <source>
        <dbReference type="Proteomes" id="UP000310189"/>
    </source>
</evidence>
<comment type="domain">
    <text evidence="6">Has a modular structure: an endo-beta-1,4-glucanase catalytic module at the N-terminus, a linker rich in serines and threonines, and a C-terminal carbohydrate-binding module (CBM).</text>
</comment>
<evidence type="ECO:0000256" key="3">
    <source>
        <dbReference type="ARBA" id="ARBA00022741"/>
    </source>
</evidence>
<dbReference type="InterPro" id="IPR019186">
    <property type="entry name" value="Nucleolar_protein_12"/>
</dbReference>
<dbReference type="PROSITE" id="PS51363">
    <property type="entry name" value="W2"/>
    <property type="match status" value="1"/>
</dbReference>
<gene>
    <name evidence="11" type="ORF">E3P99_00557</name>
</gene>
<evidence type="ECO:0000256" key="8">
    <source>
        <dbReference type="SAM" id="SignalP"/>
    </source>
</evidence>
<feature type="compositionally biased region" description="Polar residues" evidence="7">
    <location>
        <begin position="1684"/>
        <end position="1698"/>
    </location>
</feature>
<feature type="compositionally biased region" description="Basic and acidic residues" evidence="7">
    <location>
        <begin position="808"/>
        <end position="834"/>
    </location>
</feature>
<feature type="compositionally biased region" description="Polar residues" evidence="7">
    <location>
        <begin position="779"/>
        <end position="807"/>
    </location>
</feature>
<evidence type="ECO:0000256" key="7">
    <source>
        <dbReference type="SAM" id="MobiDB-lite"/>
    </source>
</evidence>
<dbReference type="Gene3D" id="1.25.40.180">
    <property type="match status" value="1"/>
</dbReference>
<feature type="signal peptide" evidence="8">
    <location>
        <begin position="1"/>
        <end position="16"/>
    </location>
</feature>
<dbReference type="Pfam" id="PF09805">
    <property type="entry name" value="Nop25"/>
    <property type="match status" value="1"/>
</dbReference>
<dbReference type="InterPro" id="IPR005103">
    <property type="entry name" value="AA9_LPMO"/>
</dbReference>
<dbReference type="SUPFAM" id="SSF75689">
    <property type="entry name" value="Zinc-binding domain of translation initiation factor 2 beta"/>
    <property type="match status" value="1"/>
</dbReference>
<dbReference type="PROSITE" id="PS50181">
    <property type="entry name" value="FBOX"/>
    <property type="match status" value="1"/>
</dbReference>
<keyword evidence="6" id="KW-0119">Carbohydrate metabolism</keyword>
<keyword evidence="8" id="KW-0732">Signal</keyword>
<dbReference type="Gene3D" id="2.20.25.350">
    <property type="match status" value="1"/>
</dbReference>
<feature type="domain" description="W2" evidence="10">
    <location>
        <begin position="2100"/>
        <end position="2261"/>
    </location>
</feature>
<feature type="compositionally biased region" description="Basic and acidic residues" evidence="7">
    <location>
        <begin position="1846"/>
        <end position="1866"/>
    </location>
</feature>
<dbReference type="SUPFAM" id="SSF117281">
    <property type="entry name" value="Kelch motif"/>
    <property type="match status" value="1"/>
</dbReference>
<accession>A0A4T0FUW2</accession>
<evidence type="ECO:0000259" key="9">
    <source>
        <dbReference type="PROSITE" id="PS50181"/>
    </source>
</evidence>
<evidence type="ECO:0000256" key="4">
    <source>
        <dbReference type="ARBA" id="ARBA00022917"/>
    </source>
</evidence>
<feature type="compositionally biased region" description="Basic and acidic residues" evidence="7">
    <location>
        <begin position="1802"/>
        <end position="1825"/>
    </location>
</feature>
<keyword evidence="12" id="KW-1185">Reference proteome</keyword>
<protein>
    <recommendedName>
        <fullName evidence="6">AA9 family lytic polysaccharide monooxygenase</fullName>
        <ecNumber evidence="6">1.14.99.56</ecNumber>
    </recommendedName>
    <alternativeName>
        <fullName evidence="6">Endo-beta-1,4-glucanase</fullName>
    </alternativeName>
    <alternativeName>
        <fullName evidence="6">Glycosyl hydrolase 61 family protein</fullName>
    </alternativeName>
</protein>
<feature type="region of interest" description="Disordered" evidence="7">
    <location>
        <begin position="1222"/>
        <end position="1241"/>
    </location>
</feature>
<evidence type="ECO:0000256" key="1">
    <source>
        <dbReference type="ARBA" id="ARBA00010397"/>
    </source>
</evidence>
<name>A0A4T0FUW2_9BASI</name>
<dbReference type="EC" id="1.14.99.56" evidence="6"/>
<dbReference type="SUPFAM" id="SSF48371">
    <property type="entry name" value="ARM repeat"/>
    <property type="match status" value="1"/>
</dbReference>
<dbReference type="Pfam" id="PF00646">
    <property type="entry name" value="F-box"/>
    <property type="match status" value="1"/>
</dbReference>
<feature type="domain" description="F-box" evidence="9">
    <location>
        <begin position="1001"/>
        <end position="1052"/>
    </location>
</feature>
<dbReference type="GO" id="GO:0000138">
    <property type="term" value="C:Golgi trans cisterna"/>
    <property type="evidence" value="ECO:0007669"/>
    <property type="project" value="TreeGrafter"/>
</dbReference>
<dbReference type="GO" id="GO:0005576">
    <property type="term" value="C:extracellular region"/>
    <property type="evidence" value="ECO:0007669"/>
    <property type="project" value="UniProtKB-SubCell"/>
</dbReference>
<dbReference type="InterPro" id="IPR003307">
    <property type="entry name" value="W2_domain"/>
</dbReference>
<dbReference type="GO" id="GO:0005797">
    <property type="term" value="C:Golgi medial cisterna"/>
    <property type="evidence" value="ECO:0007669"/>
    <property type="project" value="TreeGrafter"/>
</dbReference>
<evidence type="ECO:0000256" key="2">
    <source>
        <dbReference type="ARBA" id="ARBA00022540"/>
    </source>
</evidence>
<dbReference type="Pfam" id="PF03443">
    <property type="entry name" value="AA9"/>
    <property type="match status" value="1"/>
</dbReference>
<comment type="catalytic activity">
    <reaction evidence="6">
        <text>[(1-&gt;4)-beta-D-glucosyl]n+m + reduced acceptor + O2 = 4-dehydro-beta-D-glucosyl-[(1-&gt;4)-beta-D-glucosyl]n-1 + [(1-&gt;4)-beta-D-glucosyl]m + acceptor + H2O.</text>
        <dbReference type="EC" id="1.14.99.56"/>
    </reaction>
</comment>
<dbReference type="SMART" id="SM00653">
    <property type="entry name" value="eIF2B_5"/>
    <property type="match status" value="1"/>
</dbReference>
<dbReference type="OrthoDB" id="10250831at2759"/>
<dbReference type="InterPro" id="IPR016024">
    <property type="entry name" value="ARM-type_fold"/>
</dbReference>
<feature type="region of interest" description="Disordered" evidence="7">
    <location>
        <begin position="1365"/>
        <end position="1403"/>
    </location>
</feature>
<evidence type="ECO:0000256" key="5">
    <source>
        <dbReference type="ARBA" id="ARBA00023134"/>
    </source>
</evidence>
<dbReference type="GO" id="GO:0003743">
    <property type="term" value="F:translation initiation factor activity"/>
    <property type="evidence" value="ECO:0007669"/>
    <property type="project" value="UniProtKB-KW"/>
</dbReference>
<dbReference type="InterPro" id="IPR026705">
    <property type="entry name" value="Hid-1/Ecm30"/>
</dbReference>
<dbReference type="PANTHER" id="PTHR21575">
    <property type="entry name" value="PROTEIN HID1"/>
    <property type="match status" value="1"/>
</dbReference>
<dbReference type="FunFam" id="1.25.40.180:FF:000031">
    <property type="entry name" value="Eukaryotic translation initiation factor 5"/>
    <property type="match status" value="1"/>
</dbReference>
<dbReference type="FunFam" id="2.20.25.350:FF:000001">
    <property type="entry name" value="Eukaryotic translation initiation factor 5"/>
    <property type="match status" value="1"/>
</dbReference>
<comment type="function">
    <text evidence="6">Lytic polysaccharide monooxygenase (LMPO) that depolymerizes crystalline and amorphous polysaccharides via the oxidation of scissile alpha- or beta-(1-4)-glycosidic bonds, yielding C1 and/or C4 oxidation products. Catalysis by LPMOs requires the reduction of the active-site copper from Cu(II) to Cu(I) by a reducing agent and H(2)O(2) or O(2) as a cosubstrate.</text>
</comment>
<dbReference type="GO" id="GO:0016020">
    <property type="term" value="C:membrane"/>
    <property type="evidence" value="ECO:0007669"/>
    <property type="project" value="TreeGrafter"/>
</dbReference>
<dbReference type="Pfam" id="PF01873">
    <property type="entry name" value="eIF-5_eIF-2B"/>
    <property type="match status" value="1"/>
</dbReference>
<keyword evidence="6" id="KW-0624">Polysaccharide degradation</keyword>
<keyword evidence="6" id="KW-1015">Disulfide bond</keyword>
<dbReference type="Pfam" id="PF12722">
    <property type="entry name" value="Hid1"/>
    <property type="match status" value="2"/>
</dbReference>
<dbReference type="InterPro" id="IPR002735">
    <property type="entry name" value="Transl_init_fac_IF2/IF5_dom"/>
</dbReference>
<organism evidence="11 12">
    <name type="scientific">Wallemia hederae</name>
    <dbReference type="NCBI Taxonomy" id="1540922"/>
    <lineage>
        <taxon>Eukaryota</taxon>
        <taxon>Fungi</taxon>
        <taxon>Dikarya</taxon>
        <taxon>Basidiomycota</taxon>
        <taxon>Wallemiomycotina</taxon>
        <taxon>Wallemiomycetes</taxon>
        <taxon>Wallemiales</taxon>
        <taxon>Wallemiaceae</taxon>
        <taxon>Wallemia</taxon>
    </lineage>
</organism>
<dbReference type="SMART" id="SM00515">
    <property type="entry name" value="eIF5C"/>
    <property type="match status" value="1"/>
</dbReference>
<dbReference type="Proteomes" id="UP000310189">
    <property type="component" value="Unassembled WGS sequence"/>
</dbReference>
<dbReference type="Gene3D" id="2.120.10.80">
    <property type="entry name" value="Kelch-type beta propeller"/>
    <property type="match status" value="1"/>
</dbReference>
<dbReference type="InterPro" id="IPR015915">
    <property type="entry name" value="Kelch-typ_b-propeller"/>
</dbReference>
<evidence type="ECO:0000256" key="6">
    <source>
        <dbReference type="RuleBase" id="RU368122"/>
    </source>
</evidence>
<dbReference type="Gene3D" id="3.30.30.170">
    <property type="match status" value="1"/>
</dbReference>
<dbReference type="GO" id="GO:0030248">
    <property type="term" value="F:cellulose binding"/>
    <property type="evidence" value="ECO:0007669"/>
    <property type="project" value="UniProtKB-UniRule"/>
</dbReference>
<keyword evidence="5" id="KW-0342">GTP-binding</keyword>
<proteinExistence type="inferred from homology"/>
<feature type="compositionally biased region" description="Polar residues" evidence="7">
    <location>
        <begin position="1375"/>
        <end position="1403"/>
    </location>
</feature>